<sequence length="144" mass="15461">MVAGGARRHLRAAASGSGSGRWHGGVFRGRAVNRRDGPGRSEWMSGEGETDRHDPALSLPLRRAVARHRHRSPRRRLQAGRRHLSHRQRADALEALPSAEMAARGRCLAPRRAAGRRAEIQGNGAGRPGMAACAQLMPASCAGL</sequence>
<keyword evidence="3" id="KW-1185">Reference proteome</keyword>
<dbReference type="HOGENOM" id="CLU_1794319_0_0_5"/>
<comment type="caution">
    <text evidence="2">The sequence shown here is derived from an EMBL/GenBank/DDBJ whole genome shotgun (WGS) entry which is preliminary data.</text>
</comment>
<evidence type="ECO:0000313" key="2">
    <source>
        <dbReference type="EMBL" id="EAS48664.1"/>
    </source>
</evidence>
<protein>
    <submittedName>
        <fullName evidence="2">Uncharacterized protein</fullName>
    </submittedName>
</protein>
<reference evidence="2 3" key="1">
    <citation type="journal article" date="2008" name="Appl. Environ. Microbiol.">
        <title>Genomic insights into Mn(II) oxidation by the marine alphaproteobacterium Aurantimonas sp. strain SI85-9A1.</title>
        <authorList>
            <person name="Dick G.J."/>
            <person name="Podell S."/>
            <person name="Johnson H.A."/>
            <person name="Rivera-Espinoza Y."/>
            <person name="Bernier-Latmani R."/>
            <person name="McCarthy J.K."/>
            <person name="Torpey J.W."/>
            <person name="Clement B.G."/>
            <person name="Gaasterland T."/>
            <person name="Tebo B.M."/>
        </authorList>
    </citation>
    <scope>NUCLEOTIDE SEQUENCE [LARGE SCALE GENOMIC DNA]</scope>
    <source>
        <strain evidence="2 3">SI85-9A1</strain>
    </source>
</reference>
<feature type="region of interest" description="Disordered" evidence="1">
    <location>
        <begin position="1"/>
        <end position="97"/>
    </location>
</feature>
<evidence type="ECO:0000313" key="3">
    <source>
        <dbReference type="Proteomes" id="UP000000321"/>
    </source>
</evidence>
<dbReference type="Proteomes" id="UP000000321">
    <property type="component" value="Unassembled WGS sequence"/>
</dbReference>
<feature type="compositionally biased region" description="Basic residues" evidence="1">
    <location>
        <begin position="64"/>
        <end position="87"/>
    </location>
</feature>
<dbReference type="EMBL" id="AAPJ01000008">
    <property type="protein sequence ID" value="EAS48664.1"/>
    <property type="molecule type" value="Genomic_DNA"/>
</dbReference>
<name>Q1YEC7_AURMS</name>
<proteinExistence type="predicted"/>
<organism evidence="2 3">
    <name type="scientific">Aurantimonas manganoxydans (strain ATCC BAA-1229 / DSM 21871 / SI85-9A1)</name>
    <dbReference type="NCBI Taxonomy" id="287752"/>
    <lineage>
        <taxon>Bacteria</taxon>
        <taxon>Pseudomonadati</taxon>
        <taxon>Pseudomonadota</taxon>
        <taxon>Alphaproteobacteria</taxon>
        <taxon>Hyphomicrobiales</taxon>
        <taxon>Aurantimonadaceae</taxon>
        <taxon>Aurantimonas</taxon>
    </lineage>
</organism>
<gene>
    <name evidence="2" type="ORF">SI859A1_01148</name>
</gene>
<dbReference type="AlphaFoldDB" id="Q1YEC7"/>
<evidence type="ECO:0000256" key="1">
    <source>
        <dbReference type="SAM" id="MobiDB-lite"/>
    </source>
</evidence>
<feature type="compositionally biased region" description="Basic residues" evidence="1">
    <location>
        <begin position="1"/>
        <end position="11"/>
    </location>
</feature>
<dbReference type="BioCyc" id="AURANTIMONAS:SI859A1_01148-MONOMER"/>
<accession>Q1YEC7</accession>
<feature type="compositionally biased region" description="Gly residues" evidence="1">
    <location>
        <begin position="17"/>
        <end position="27"/>
    </location>
</feature>